<evidence type="ECO:0000313" key="2">
    <source>
        <dbReference type="EMBL" id="MFB9231658.1"/>
    </source>
</evidence>
<dbReference type="Proteomes" id="UP001589683">
    <property type="component" value="Unassembled WGS sequence"/>
</dbReference>
<gene>
    <name evidence="2" type="ORF">ACFFUT_07655</name>
</gene>
<name>A0ABV5JDX7_9RHOB</name>
<reference evidence="2 3" key="1">
    <citation type="submission" date="2024-09" db="EMBL/GenBank/DDBJ databases">
        <authorList>
            <person name="Sun Q."/>
            <person name="Mori K."/>
        </authorList>
    </citation>
    <scope>NUCLEOTIDE SEQUENCE [LARGE SCALE GENOMIC DNA]</scope>
    <source>
        <strain evidence="2 3">CECT 8726</strain>
    </source>
</reference>
<keyword evidence="1" id="KW-1133">Transmembrane helix</keyword>
<keyword evidence="3" id="KW-1185">Reference proteome</keyword>
<dbReference type="EMBL" id="JBHMEA010000024">
    <property type="protein sequence ID" value="MFB9231658.1"/>
    <property type="molecule type" value="Genomic_DNA"/>
</dbReference>
<evidence type="ECO:0000313" key="3">
    <source>
        <dbReference type="Proteomes" id="UP001589683"/>
    </source>
</evidence>
<proteinExistence type="predicted"/>
<dbReference type="RefSeq" id="WP_213890263.1">
    <property type="nucleotide sequence ID" value="NZ_JAGFNU010000009.1"/>
</dbReference>
<organism evidence="2 3">
    <name type="scientific">Pseudohalocynthiibacter aestuariivivens</name>
    <dbReference type="NCBI Taxonomy" id="1591409"/>
    <lineage>
        <taxon>Bacteria</taxon>
        <taxon>Pseudomonadati</taxon>
        <taxon>Pseudomonadota</taxon>
        <taxon>Alphaproteobacteria</taxon>
        <taxon>Rhodobacterales</taxon>
        <taxon>Paracoccaceae</taxon>
        <taxon>Pseudohalocynthiibacter</taxon>
    </lineage>
</organism>
<evidence type="ECO:0000256" key="1">
    <source>
        <dbReference type="SAM" id="Phobius"/>
    </source>
</evidence>
<sequence>MKIKFHETVKRFCTDESGAITVDWVVLSAGIVGLAIAVMVSVGGATADMGDLVSGNLGSQRIATY</sequence>
<protein>
    <submittedName>
        <fullName evidence="2">Flp family type IVb pilin</fullName>
    </submittedName>
</protein>
<feature type="transmembrane region" description="Helical" evidence="1">
    <location>
        <begin position="21"/>
        <end position="42"/>
    </location>
</feature>
<comment type="caution">
    <text evidence="2">The sequence shown here is derived from an EMBL/GenBank/DDBJ whole genome shotgun (WGS) entry which is preliminary data.</text>
</comment>
<keyword evidence="1" id="KW-0812">Transmembrane</keyword>
<accession>A0ABV5JDX7</accession>
<keyword evidence="1" id="KW-0472">Membrane</keyword>